<organism evidence="1 2">
    <name type="scientific">Shewanella cutis</name>
    <dbReference type="NCBI Taxonomy" id="2766780"/>
    <lineage>
        <taxon>Bacteria</taxon>
        <taxon>Pseudomonadati</taxon>
        <taxon>Pseudomonadota</taxon>
        <taxon>Gammaproteobacteria</taxon>
        <taxon>Alteromonadales</taxon>
        <taxon>Shewanellaceae</taxon>
        <taxon>Shewanella</taxon>
    </lineage>
</organism>
<sequence length="88" mass="9529">MKKTIVLTIAGTDFSFNVTAKDHSDFIDAMARGGSVTAASHNFAMRTIDGEQKDDFKKLLENAPGAEVQIAGELKTEFAPVLEITVKK</sequence>
<name>A0ABS9QUL1_9GAMM</name>
<proteinExistence type="predicted"/>
<gene>
    <name evidence="1" type="ORF">H9J30_08915</name>
</gene>
<dbReference type="Gene3D" id="3.30.2220.10">
    <property type="entry name" value="rbstp2171"/>
    <property type="match status" value="1"/>
</dbReference>
<dbReference type="InterPro" id="IPR024406">
    <property type="entry name" value="TAC-10"/>
</dbReference>
<dbReference type="RefSeq" id="WP_240130698.1">
    <property type="nucleotide sequence ID" value="NZ_JACSDI010000004.1"/>
</dbReference>
<accession>A0ABS9QUL1</accession>
<keyword evidence="2" id="KW-1185">Reference proteome</keyword>
<evidence type="ECO:0000313" key="2">
    <source>
        <dbReference type="Proteomes" id="UP000829384"/>
    </source>
</evidence>
<comment type="caution">
    <text evidence="1">The sequence shown here is derived from an EMBL/GenBank/DDBJ whole genome shotgun (WGS) entry which is preliminary data.</text>
</comment>
<dbReference type="Proteomes" id="UP000829384">
    <property type="component" value="Unassembled WGS sequence"/>
</dbReference>
<reference evidence="1 2" key="1">
    <citation type="submission" date="2020-08" db="EMBL/GenBank/DDBJ databases">
        <title>Whole genome sequence of Shewanella sp strain PS-2.</title>
        <authorList>
            <person name="Das S.K."/>
        </authorList>
    </citation>
    <scope>NUCLEOTIDE SEQUENCE [LARGE SCALE GENOMIC DNA]</scope>
    <source>
        <strain evidence="1 2">PS-2</strain>
    </source>
</reference>
<dbReference type="Pfam" id="PF10963">
    <property type="entry name" value="Phage_TAC_10"/>
    <property type="match status" value="1"/>
</dbReference>
<dbReference type="EMBL" id="JACSDI010000004">
    <property type="protein sequence ID" value="MCG9964032.1"/>
    <property type="molecule type" value="Genomic_DNA"/>
</dbReference>
<evidence type="ECO:0000313" key="1">
    <source>
        <dbReference type="EMBL" id="MCG9964032.1"/>
    </source>
</evidence>
<protein>
    <recommendedName>
        <fullName evidence="3">Phage protein</fullName>
    </recommendedName>
</protein>
<evidence type="ECO:0008006" key="3">
    <source>
        <dbReference type="Google" id="ProtNLM"/>
    </source>
</evidence>